<keyword evidence="4 6" id="KW-1133">Transmembrane helix</keyword>
<dbReference type="GO" id="GO:0051301">
    <property type="term" value="P:cell division"/>
    <property type="evidence" value="ECO:0007669"/>
    <property type="project" value="InterPro"/>
</dbReference>
<feature type="transmembrane region" description="Helical" evidence="6">
    <location>
        <begin position="156"/>
        <end position="171"/>
    </location>
</feature>
<feature type="transmembrane region" description="Helical" evidence="6">
    <location>
        <begin position="71"/>
        <end position="88"/>
    </location>
</feature>
<name>A0A0G0D1A8_9BACT</name>
<feature type="transmembrane region" description="Helical" evidence="6">
    <location>
        <begin position="178"/>
        <end position="196"/>
    </location>
</feature>
<dbReference type="PATRIC" id="fig|1618333.3.peg.564"/>
<feature type="transmembrane region" description="Helical" evidence="6">
    <location>
        <begin position="288"/>
        <end position="305"/>
    </location>
</feature>
<keyword evidence="3" id="KW-0133">Cell shape</keyword>
<feature type="transmembrane region" description="Helical" evidence="6">
    <location>
        <begin position="39"/>
        <end position="59"/>
    </location>
</feature>
<evidence type="ECO:0000256" key="6">
    <source>
        <dbReference type="SAM" id="Phobius"/>
    </source>
</evidence>
<evidence type="ECO:0000256" key="2">
    <source>
        <dbReference type="ARBA" id="ARBA00022692"/>
    </source>
</evidence>
<comment type="subcellular location">
    <subcellularLocation>
        <location evidence="1">Membrane</location>
        <topology evidence="1">Multi-pass membrane protein</topology>
    </subcellularLocation>
</comment>
<proteinExistence type="predicted"/>
<evidence type="ECO:0000313" key="7">
    <source>
        <dbReference type="EMBL" id="KKP88059.1"/>
    </source>
</evidence>
<protein>
    <submittedName>
        <fullName evidence="7">Rod shape-determining protein RodA</fullName>
    </submittedName>
</protein>
<reference evidence="7 8" key="1">
    <citation type="journal article" date="2015" name="Nature">
        <title>rRNA introns, odd ribosomes, and small enigmatic genomes across a large radiation of phyla.</title>
        <authorList>
            <person name="Brown C.T."/>
            <person name="Hug L.A."/>
            <person name="Thomas B.C."/>
            <person name="Sharon I."/>
            <person name="Castelle C.J."/>
            <person name="Singh A."/>
            <person name="Wilkins M.J."/>
            <person name="Williams K.H."/>
            <person name="Banfield J.F."/>
        </authorList>
    </citation>
    <scope>NUCLEOTIDE SEQUENCE [LARGE SCALE GENOMIC DNA]</scope>
</reference>
<evidence type="ECO:0000256" key="5">
    <source>
        <dbReference type="ARBA" id="ARBA00023136"/>
    </source>
</evidence>
<dbReference type="PANTHER" id="PTHR30474">
    <property type="entry name" value="CELL CYCLE PROTEIN"/>
    <property type="match status" value="1"/>
</dbReference>
<sequence>MLKKISQKSNLDWLLFFSVLVISLIGTMVIYSLSKDNSTLFIVHLTNLVVGLIAMIILSRINYQSWSSGSIYLYFIFLFSLIIVLIFGKETFGARRWIDLGIWQFQPSEFSKFFLIATIALIAQKGREFNYEKLFKIIGYGLAPAVLVLAQPDLGTFSVFFIIVIMAIIFLKPNYKILTSILFIGILLSGSVFLNLKDYQKERLSSFLQSDNYNLEQSKIAIGSGGLLGKGLGRGSQSQLNFLPVAHADFVFAGLSESFGFVGDLLYIVIFSIMLFRIIRISYYARDSFGRFFSLSVFVIFLYQATVNIGGNIGLLPITGITLPFTSYGGSSMLVMFAMVGVIQSIYSSSMRVS</sequence>
<evidence type="ECO:0000256" key="3">
    <source>
        <dbReference type="ARBA" id="ARBA00022960"/>
    </source>
</evidence>
<feature type="transmembrane region" description="Helical" evidence="6">
    <location>
        <begin position="325"/>
        <end position="347"/>
    </location>
</feature>
<dbReference type="GO" id="GO:0005886">
    <property type="term" value="C:plasma membrane"/>
    <property type="evidence" value="ECO:0007669"/>
    <property type="project" value="TreeGrafter"/>
</dbReference>
<dbReference type="EMBL" id="LBRB01000023">
    <property type="protein sequence ID" value="KKP88059.1"/>
    <property type="molecule type" value="Genomic_DNA"/>
</dbReference>
<organism evidence="7 8">
    <name type="scientific">Berkelbacteria bacterium GW2011_GWA2_35_9</name>
    <dbReference type="NCBI Taxonomy" id="1618333"/>
    <lineage>
        <taxon>Bacteria</taxon>
        <taxon>Candidatus Berkelbacteria</taxon>
    </lineage>
</organism>
<dbReference type="InterPro" id="IPR001182">
    <property type="entry name" value="FtsW/RodA"/>
</dbReference>
<dbReference type="GO" id="GO:0008360">
    <property type="term" value="P:regulation of cell shape"/>
    <property type="evidence" value="ECO:0007669"/>
    <property type="project" value="UniProtKB-KW"/>
</dbReference>
<gene>
    <name evidence="7" type="ORF">UR93_C0023G0013</name>
</gene>
<comment type="caution">
    <text evidence="7">The sequence shown here is derived from an EMBL/GenBank/DDBJ whole genome shotgun (WGS) entry which is preliminary data.</text>
</comment>
<evidence type="ECO:0000256" key="4">
    <source>
        <dbReference type="ARBA" id="ARBA00022989"/>
    </source>
</evidence>
<feature type="transmembrane region" description="Helical" evidence="6">
    <location>
        <begin position="12"/>
        <end position="33"/>
    </location>
</feature>
<evidence type="ECO:0000256" key="1">
    <source>
        <dbReference type="ARBA" id="ARBA00004141"/>
    </source>
</evidence>
<dbReference type="AlphaFoldDB" id="A0A0G0D1A8"/>
<dbReference type="Proteomes" id="UP000034316">
    <property type="component" value="Unassembled WGS sequence"/>
</dbReference>
<feature type="transmembrane region" description="Helical" evidence="6">
    <location>
        <begin position="250"/>
        <end position="276"/>
    </location>
</feature>
<accession>A0A0G0D1A8</accession>
<keyword evidence="5 6" id="KW-0472">Membrane</keyword>
<keyword evidence="2 6" id="KW-0812">Transmembrane</keyword>
<evidence type="ECO:0000313" key="8">
    <source>
        <dbReference type="Proteomes" id="UP000034316"/>
    </source>
</evidence>
<dbReference type="Pfam" id="PF01098">
    <property type="entry name" value="FTSW_RODA_SPOVE"/>
    <property type="match status" value="1"/>
</dbReference>
<dbReference type="STRING" id="1618333.UR93_C0023G0013"/>
<dbReference type="GO" id="GO:0032153">
    <property type="term" value="C:cell division site"/>
    <property type="evidence" value="ECO:0007669"/>
    <property type="project" value="TreeGrafter"/>
</dbReference>
<dbReference type="GO" id="GO:0015648">
    <property type="term" value="F:lipid-linked peptidoglycan transporter activity"/>
    <property type="evidence" value="ECO:0007669"/>
    <property type="project" value="TreeGrafter"/>
</dbReference>